<evidence type="ECO:0000313" key="2">
    <source>
        <dbReference type="Proteomes" id="UP001249959"/>
    </source>
</evidence>
<evidence type="ECO:0000313" key="1">
    <source>
        <dbReference type="EMBL" id="MDU0807802.1"/>
    </source>
</evidence>
<name>A0ABU3TPL1_9BACT</name>
<dbReference type="Proteomes" id="UP001249959">
    <property type="component" value="Unassembled WGS sequence"/>
</dbReference>
<organism evidence="1 2">
    <name type="scientific">Aquirufa regiilacus</name>
    <dbReference type="NCBI Taxonomy" id="3024868"/>
    <lineage>
        <taxon>Bacteria</taxon>
        <taxon>Pseudomonadati</taxon>
        <taxon>Bacteroidota</taxon>
        <taxon>Cytophagia</taxon>
        <taxon>Cytophagales</taxon>
        <taxon>Flectobacillaceae</taxon>
        <taxon>Aquirufa</taxon>
    </lineage>
</organism>
<dbReference type="EMBL" id="JAVNWW010000001">
    <property type="protein sequence ID" value="MDU0807802.1"/>
    <property type="molecule type" value="Genomic_DNA"/>
</dbReference>
<evidence type="ECO:0008006" key="3">
    <source>
        <dbReference type="Google" id="ProtNLM"/>
    </source>
</evidence>
<proteinExistence type="predicted"/>
<dbReference type="RefSeq" id="WP_315575714.1">
    <property type="nucleotide sequence ID" value="NZ_JARDXH010000003.1"/>
</dbReference>
<sequence length="61" mass="6813">MEKFKSLHLEELTDFQLKKIEAGNPYVIGLLVSLAGTILYECVNDWNANVAAFNAGRKSIK</sequence>
<gene>
    <name evidence="1" type="ORF">PQG45_01995</name>
</gene>
<comment type="caution">
    <text evidence="1">The sequence shown here is derived from an EMBL/GenBank/DDBJ whole genome shotgun (WGS) entry which is preliminary data.</text>
</comment>
<keyword evidence="2" id="KW-1185">Reference proteome</keyword>
<accession>A0ABU3TPL1</accession>
<reference evidence="1 2" key="1">
    <citation type="submission" date="2023-09" db="EMBL/GenBank/DDBJ databases">
        <title>Aquirufa genomes.</title>
        <authorList>
            <person name="Pitt A."/>
        </authorList>
    </citation>
    <scope>NUCLEOTIDE SEQUENCE [LARGE SCALE GENOMIC DNA]</scope>
    <source>
        <strain evidence="1 2">LEOWEIH-7C</strain>
    </source>
</reference>
<protein>
    <recommendedName>
        <fullName evidence="3">Class IIb bacteriocin, lactobin A/cerein 7B family</fullName>
    </recommendedName>
</protein>